<organism evidence="3 4">
    <name type="scientific">Phytophthora fragariaefolia</name>
    <dbReference type="NCBI Taxonomy" id="1490495"/>
    <lineage>
        <taxon>Eukaryota</taxon>
        <taxon>Sar</taxon>
        <taxon>Stramenopiles</taxon>
        <taxon>Oomycota</taxon>
        <taxon>Peronosporomycetes</taxon>
        <taxon>Peronosporales</taxon>
        <taxon>Peronosporaceae</taxon>
        <taxon>Phytophthora</taxon>
    </lineage>
</organism>
<sequence>MDNDITGDWEVQSDNEQYHDGDGSQGDEFSEDNMMLELPLDRGSYDASRPVPVRAPSPDRPAVIPTSATLDENAYLASIQQESGLHLAMDTRVRKSYEKHGSYGLFSLFVTATLRESIQGWTSTKLEAAGKKALTESELNAYLGLEIAMSLCPLNDIADFWSTDRFLGQPAFIETMTRDRFQHIRGALQFHPPDPVTFKSVRDPLYRCR</sequence>
<dbReference type="OrthoDB" id="128672at2759"/>
<comment type="caution">
    <text evidence="3">The sequence shown here is derived from an EMBL/GenBank/DDBJ whole genome shotgun (WGS) entry which is preliminary data.</text>
</comment>
<dbReference type="InterPro" id="IPR029526">
    <property type="entry name" value="PGBD"/>
</dbReference>
<evidence type="ECO:0000313" key="3">
    <source>
        <dbReference type="EMBL" id="GMF36765.1"/>
    </source>
</evidence>
<evidence type="ECO:0000256" key="1">
    <source>
        <dbReference type="SAM" id="MobiDB-lite"/>
    </source>
</evidence>
<dbReference type="Pfam" id="PF13843">
    <property type="entry name" value="DDE_Tnp_1_7"/>
    <property type="match status" value="1"/>
</dbReference>
<proteinExistence type="predicted"/>
<reference evidence="3" key="1">
    <citation type="submission" date="2023-04" db="EMBL/GenBank/DDBJ databases">
        <title>Phytophthora fragariaefolia NBRC 109709.</title>
        <authorList>
            <person name="Ichikawa N."/>
            <person name="Sato H."/>
            <person name="Tonouchi N."/>
        </authorList>
    </citation>
    <scope>NUCLEOTIDE SEQUENCE</scope>
    <source>
        <strain evidence="3">NBRC 109709</strain>
    </source>
</reference>
<feature type="region of interest" description="Disordered" evidence="1">
    <location>
        <begin position="1"/>
        <end position="61"/>
    </location>
</feature>
<evidence type="ECO:0000259" key="2">
    <source>
        <dbReference type="Pfam" id="PF13843"/>
    </source>
</evidence>
<gene>
    <name evidence="3" type="ORF">Pfra01_001011500</name>
</gene>
<dbReference type="PANTHER" id="PTHR46599:SF3">
    <property type="entry name" value="PIGGYBAC TRANSPOSABLE ELEMENT-DERIVED PROTEIN 4"/>
    <property type="match status" value="1"/>
</dbReference>
<name>A0A9W6XED1_9STRA</name>
<protein>
    <submittedName>
        <fullName evidence="3">Unnamed protein product</fullName>
    </submittedName>
</protein>
<dbReference type="EMBL" id="BSXT01000960">
    <property type="protein sequence ID" value="GMF36765.1"/>
    <property type="molecule type" value="Genomic_DNA"/>
</dbReference>
<keyword evidence="4" id="KW-1185">Reference proteome</keyword>
<dbReference type="Proteomes" id="UP001165121">
    <property type="component" value="Unassembled WGS sequence"/>
</dbReference>
<dbReference type="AlphaFoldDB" id="A0A9W6XED1"/>
<dbReference type="PANTHER" id="PTHR46599">
    <property type="entry name" value="PIGGYBAC TRANSPOSABLE ELEMENT-DERIVED PROTEIN 4"/>
    <property type="match status" value="1"/>
</dbReference>
<feature type="domain" description="PiggyBac transposable element-derived protein" evidence="2">
    <location>
        <begin position="103"/>
        <end position="192"/>
    </location>
</feature>
<evidence type="ECO:0000313" key="4">
    <source>
        <dbReference type="Proteomes" id="UP001165121"/>
    </source>
</evidence>
<accession>A0A9W6XED1</accession>
<feature type="compositionally biased region" description="Acidic residues" evidence="1">
    <location>
        <begin position="1"/>
        <end position="13"/>
    </location>
</feature>